<dbReference type="InterPro" id="IPR001173">
    <property type="entry name" value="Glyco_trans_2-like"/>
</dbReference>
<feature type="transmembrane region" description="Helical" evidence="1">
    <location>
        <begin position="267"/>
        <end position="293"/>
    </location>
</feature>
<reference evidence="3 4" key="1">
    <citation type="submission" date="2019-01" db="EMBL/GenBank/DDBJ databases">
        <title>Zoogloea oleivorans genome sequencing and assembly.</title>
        <authorList>
            <person name="Tancsics A."/>
            <person name="Farkas M."/>
            <person name="Kriszt B."/>
            <person name="Maroti G."/>
            <person name="Horvath B."/>
        </authorList>
    </citation>
    <scope>NUCLEOTIDE SEQUENCE [LARGE SCALE GENOMIC DNA]</scope>
    <source>
        <strain evidence="3 4">Buc</strain>
    </source>
</reference>
<comment type="caution">
    <text evidence="3">The sequence shown here is derived from an EMBL/GenBank/DDBJ whole genome shotgun (WGS) entry which is preliminary data.</text>
</comment>
<organism evidence="3 4">
    <name type="scientific">Zoogloea oleivorans</name>
    <dbReference type="NCBI Taxonomy" id="1552750"/>
    <lineage>
        <taxon>Bacteria</taxon>
        <taxon>Pseudomonadati</taxon>
        <taxon>Pseudomonadota</taxon>
        <taxon>Betaproteobacteria</taxon>
        <taxon>Rhodocyclales</taxon>
        <taxon>Zoogloeaceae</taxon>
        <taxon>Zoogloea</taxon>
    </lineage>
</organism>
<sequence length="321" mass="34995">MPAERPLFSLIVPVYRNEGSLPELLAQVAAMASRLAGRLELVIVVDASPDGSYGYLLENLSRQSFQSQLLLLARNFGSFAAIREGLRQARGDYLAVMAADLQEPIELIERFFQTLAAGDADVVVGSREGRDDPWLQRIPAQLFWSLYRRLINPEIPPGGVDVFGCTRGFAAHLVALPEARSSLVGQLFWLGHRRKVLGYTRLARVYGSSAWSFRGKLAYLSDSLFAFSDLPIRILLGVGVLGLVLALVLGLAVVVAKVTGRVPVPGYAALMVAMTFFAGLNALGLGLIGSYAWRAYENSKQRPLALMLTQHDFSGKGDDGR</sequence>
<keyword evidence="1" id="KW-0472">Membrane</keyword>
<keyword evidence="3" id="KW-0808">Transferase</keyword>
<feature type="transmembrane region" description="Helical" evidence="1">
    <location>
        <begin position="234"/>
        <end position="255"/>
    </location>
</feature>
<dbReference type="EMBL" id="SDKK01000005">
    <property type="protein sequence ID" value="TYC60138.1"/>
    <property type="molecule type" value="Genomic_DNA"/>
</dbReference>
<dbReference type="InterPro" id="IPR029044">
    <property type="entry name" value="Nucleotide-diphossugar_trans"/>
</dbReference>
<feature type="domain" description="Glycosyltransferase 2-like" evidence="2">
    <location>
        <begin position="9"/>
        <end position="169"/>
    </location>
</feature>
<dbReference type="GO" id="GO:0005886">
    <property type="term" value="C:plasma membrane"/>
    <property type="evidence" value="ECO:0007669"/>
    <property type="project" value="TreeGrafter"/>
</dbReference>
<protein>
    <submittedName>
        <fullName evidence="3">Glycosyltransferase</fullName>
    </submittedName>
</protein>
<dbReference type="RefSeq" id="WP_148578227.1">
    <property type="nucleotide sequence ID" value="NZ_SDKK01000005.1"/>
</dbReference>
<dbReference type="Pfam" id="PF00535">
    <property type="entry name" value="Glycos_transf_2"/>
    <property type="match status" value="1"/>
</dbReference>
<dbReference type="SUPFAM" id="SSF53448">
    <property type="entry name" value="Nucleotide-diphospho-sugar transferases"/>
    <property type="match status" value="1"/>
</dbReference>
<dbReference type="AlphaFoldDB" id="A0A6C2D0U8"/>
<dbReference type="PANTHER" id="PTHR48090:SF8">
    <property type="entry name" value="GLYCOSYLTRANSFERASE CSBB-RELATED"/>
    <property type="match status" value="1"/>
</dbReference>
<name>A0A6C2D0U8_9RHOO</name>
<evidence type="ECO:0000313" key="3">
    <source>
        <dbReference type="EMBL" id="TYC60138.1"/>
    </source>
</evidence>
<dbReference type="Gene3D" id="3.90.550.10">
    <property type="entry name" value="Spore Coat Polysaccharide Biosynthesis Protein SpsA, Chain A"/>
    <property type="match status" value="1"/>
</dbReference>
<evidence type="ECO:0000259" key="2">
    <source>
        <dbReference type="Pfam" id="PF00535"/>
    </source>
</evidence>
<dbReference type="GO" id="GO:0016740">
    <property type="term" value="F:transferase activity"/>
    <property type="evidence" value="ECO:0007669"/>
    <property type="project" value="UniProtKB-KW"/>
</dbReference>
<keyword evidence="1" id="KW-1133">Transmembrane helix</keyword>
<proteinExistence type="predicted"/>
<keyword evidence="1" id="KW-0812">Transmembrane</keyword>
<dbReference type="PANTHER" id="PTHR48090">
    <property type="entry name" value="UNDECAPRENYL-PHOSPHATE 4-DEOXY-4-FORMAMIDO-L-ARABINOSE TRANSFERASE-RELATED"/>
    <property type="match status" value="1"/>
</dbReference>
<evidence type="ECO:0000313" key="4">
    <source>
        <dbReference type="Proteomes" id="UP000389128"/>
    </source>
</evidence>
<keyword evidence="4" id="KW-1185">Reference proteome</keyword>
<gene>
    <name evidence="3" type="ORF">ETQ85_06415</name>
</gene>
<dbReference type="Proteomes" id="UP000389128">
    <property type="component" value="Unassembled WGS sequence"/>
</dbReference>
<dbReference type="InterPro" id="IPR050256">
    <property type="entry name" value="Glycosyltransferase_2"/>
</dbReference>
<evidence type="ECO:0000256" key="1">
    <source>
        <dbReference type="SAM" id="Phobius"/>
    </source>
</evidence>
<accession>A0A6C2D0U8</accession>
<dbReference type="CDD" id="cd04187">
    <property type="entry name" value="DPM1_like_bac"/>
    <property type="match status" value="1"/>
</dbReference>
<dbReference type="OrthoDB" id="9811884at2"/>